<evidence type="ECO:0000313" key="1">
    <source>
        <dbReference type="EMBL" id="MDJ1169463.1"/>
    </source>
</evidence>
<dbReference type="RefSeq" id="WP_283753220.1">
    <property type="nucleotide sequence ID" value="NZ_JAQOSP010000060.1"/>
</dbReference>
<dbReference type="EMBL" id="JAQOSP010000060">
    <property type="protein sequence ID" value="MDJ1169463.1"/>
    <property type="molecule type" value="Genomic_DNA"/>
</dbReference>
<reference evidence="1 2" key="1">
    <citation type="submission" date="2023-01" db="EMBL/GenBank/DDBJ databases">
        <title>Novel diversity within Roseofilum (Cyanobacteria; Desertifilaceae) from marine benthic mats with descriptions of four novel species.</title>
        <authorList>
            <person name="Wang Y."/>
            <person name="Berthold D.E."/>
            <person name="Hu J."/>
            <person name="Lefler F.W."/>
            <person name="Laughinghouse H.D. IV."/>
        </authorList>
    </citation>
    <scope>NUCLEOTIDE SEQUENCE [LARGE SCALE GENOMIC DNA]</scope>
    <source>
        <strain evidence="1 2">BLCC-M154</strain>
    </source>
</reference>
<organism evidence="1 2">
    <name type="scientific">Roseofilum acuticapitatum BLCC-M154</name>
    <dbReference type="NCBI Taxonomy" id="3022444"/>
    <lineage>
        <taxon>Bacteria</taxon>
        <taxon>Bacillati</taxon>
        <taxon>Cyanobacteriota</taxon>
        <taxon>Cyanophyceae</taxon>
        <taxon>Desertifilales</taxon>
        <taxon>Desertifilaceae</taxon>
        <taxon>Roseofilum</taxon>
        <taxon>Roseofilum acuticapitatum</taxon>
    </lineage>
</organism>
<keyword evidence="2" id="KW-1185">Reference proteome</keyword>
<evidence type="ECO:0000313" key="2">
    <source>
        <dbReference type="Proteomes" id="UP001235303"/>
    </source>
</evidence>
<accession>A0ABT7ATS1</accession>
<comment type="caution">
    <text evidence="1">The sequence shown here is derived from an EMBL/GenBank/DDBJ whole genome shotgun (WGS) entry which is preliminary data.</text>
</comment>
<proteinExistence type="predicted"/>
<gene>
    <name evidence="1" type="ORF">PMG71_08495</name>
</gene>
<name>A0ABT7ATS1_9CYAN</name>
<sequence>MKSQQLILALILLCLRLLLTGCTMRPVTKTAPLIPGRRRSDRKICLPYLQPCAIAPQETLITTHN</sequence>
<dbReference type="Proteomes" id="UP001235303">
    <property type="component" value="Unassembled WGS sequence"/>
</dbReference>
<protein>
    <submittedName>
        <fullName evidence="1">Uncharacterized protein</fullName>
    </submittedName>
</protein>